<evidence type="ECO:0000256" key="2">
    <source>
        <dbReference type="ARBA" id="ARBA00023315"/>
    </source>
</evidence>
<evidence type="ECO:0000256" key="1">
    <source>
        <dbReference type="ARBA" id="ARBA00022679"/>
    </source>
</evidence>
<dbReference type="RefSeq" id="WP_243653400.1">
    <property type="nucleotide sequence ID" value="NZ_SMFZ01000001.1"/>
</dbReference>
<evidence type="ECO:0000313" key="6">
    <source>
        <dbReference type="Proteomes" id="UP000295560"/>
    </source>
</evidence>
<dbReference type="Pfam" id="PF24551">
    <property type="entry name" value="SH3_Rv0428c"/>
    <property type="match status" value="1"/>
</dbReference>
<dbReference type="InterPro" id="IPR016181">
    <property type="entry name" value="Acyl_CoA_acyltransferase"/>
</dbReference>
<protein>
    <submittedName>
        <fullName evidence="5">Acetyltransferase (GNAT) family protein</fullName>
    </submittedName>
</protein>
<dbReference type="InterPro" id="IPR050832">
    <property type="entry name" value="Bact_Acetyltransf"/>
</dbReference>
<keyword evidence="6" id="KW-1185">Reference proteome</keyword>
<dbReference type="CDD" id="cd04301">
    <property type="entry name" value="NAT_SF"/>
    <property type="match status" value="1"/>
</dbReference>
<organism evidence="5 6">
    <name type="scientific">Pseudonocardia endophytica</name>
    <dbReference type="NCBI Taxonomy" id="401976"/>
    <lineage>
        <taxon>Bacteria</taxon>
        <taxon>Bacillati</taxon>
        <taxon>Actinomycetota</taxon>
        <taxon>Actinomycetes</taxon>
        <taxon>Pseudonocardiales</taxon>
        <taxon>Pseudonocardiaceae</taxon>
        <taxon>Pseudonocardia</taxon>
    </lineage>
</organism>
<dbReference type="Pfam" id="PF24553">
    <property type="entry name" value="Rv0428c_C"/>
    <property type="match status" value="1"/>
</dbReference>
<dbReference type="PANTHER" id="PTHR43877">
    <property type="entry name" value="AMINOALKYLPHOSPHONATE N-ACETYLTRANSFERASE-RELATED-RELATED"/>
    <property type="match status" value="1"/>
</dbReference>
<dbReference type="AlphaFoldDB" id="A0A4R1HZ90"/>
<accession>A0A4R1HZ90</accession>
<dbReference type="InterPro" id="IPR000182">
    <property type="entry name" value="GNAT_dom"/>
</dbReference>
<sequence>MNSGDDRLVQLIGKRVSLRHRIAPESSAGPHLSDAVGELDDGGPGPDGAPTLRVRTRGGTVHVRVADVVAVRAVPPARPKRPSWAAVEHLERICADAWPAPVVRDLGAWRLRAAGGFTRRANSALAVGNPGVPVPDALAEVRRFADRHGIPPVVAAPEGSPWWRAVRDEGWEVGADPGAQAVVLVAGLDSLAADGPAPGIAFDAEPSPDWWSVFDEEGADLTARRAVLVPDRPDGPQLGFGTARRDDGALTGVVRAAVVGDHLYLSRLEVLPAARRSGVGSVLTAAAARWGAERGARYAVLQVVRSNRAARALYERLGCVEHHRYHYLVPG</sequence>
<feature type="domain" description="N-acetyltransferase" evidence="4">
    <location>
        <begin position="200"/>
        <end position="331"/>
    </location>
</feature>
<name>A0A4R1HZ90_PSEEN</name>
<evidence type="ECO:0000259" key="4">
    <source>
        <dbReference type="PROSITE" id="PS51186"/>
    </source>
</evidence>
<dbReference type="InterPro" id="IPR056935">
    <property type="entry name" value="Rv0428c-like_C"/>
</dbReference>
<dbReference type="Gene3D" id="3.40.630.30">
    <property type="match status" value="1"/>
</dbReference>
<dbReference type="PROSITE" id="PS51186">
    <property type="entry name" value="GNAT"/>
    <property type="match status" value="1"/>
</dbReference>
<evidence type="ECO:0000256" key="3">
    <source>
        <dbReference type="SAM" id="MobiDB-lite"/>
    </source>
</evidence>
<reference evidence="5 6" key="1">
    <citation type="submission" date="2019-03" db="EMBL/GenBank/DDBJ databases">
        <title>Sequencing the genomes of 1000 actinobacteria strains.</title>
        <authorList>
            <person name="Klenk H.-P."/>
        </authorList>
    </citation>
    <scope>NUCLEOTIDE SEQUENCE [LARGE SCALE GENOMIC DNA]</scope>
    <source>
        <strain evidence="5 6">DSM 44969</strain>
    </source>
</reference>
<keyword evidence="1 5" id="KW-0808">Transferase</keyword>
<gene>
    <name evidence="5" type="ORF">EV378_2362</name>
</gene>
<dbReference type="SUPFAM" id="SSF55729">
    <property type="entry name" value="Acyl-CoA N-acyltransferases (Nat)"/>
    <property type="match status" value="1"/>
</dbReference>
<dbReference type="EMBL" id="SMFZ01000001">
    <property type="protein sequence ID" value="TCK26525.1"/>
    <property type="molecule type" value="Genomic_DNA"/>
</dbReference>
<evidence type="ECO:0000313" key="5">
    <source>
        <dbReference type="EMBL" id="TCK26525.1"/>
    </source>
</evidence>
<keyword evidence="2" id="KW-0012">Acyltransferase</keyword>
<proteinExistence type="predicted"/>
<comment type="caution">
    <text evidence="5">The sequence shown here is derived from an EMBL/GenBank/DDBJ whole genome shotgun (WGS) entry which is preliminary data.</text>
</comment>
<feature type="region of interest" description="Disordered" evidence="3">
    <location>
        <begin position="22"/>
        <end position="50"/>
    </location>
</feature>
<dbReference type="InterPro" id="IPR056934">
    <property type="entry name" value="SH3_Rv0428c"/>
</dbReference>
<dbReference type="GO" id="GO:0016747">
    <property type="term" value="F:acyltransferase activity, transferring groups other than amino-acyl groups"/>
    <property type="evidence" value="ECO:0007669"/>
    <property type="project" value="InterPro"/>
</dbReference>
<dbReference type="Proteomes" id="UP000295560">
    <property type="component" value="Unassembled WGS sequence"/>
</dbReference>